<dbReference type="Gene3D" id="3.30.980.40">
    <property type="match status" value="1"/>
</dbReference>
<organism evidence="8 9">
    <name type="scientific">Geodia barretti</name>
    <name type="common">Barrett's horny sponge</name>
    <dbReference type="NCBI Taxonomy" id="519541"/>
    <lineage>
        <taxon>Eukaryota</taxon>
        <taxon>Metazoa</taxon>
        <taxon>Porifera</taxon>
        <taxon>Demospongiae</taxon>
        <taxon>Heteroscleromorpha</taxon>
        <taxon>Tetractinellida</taxon>
        <taxon>Astrophorina</taxon>
        <taxon>Geodiidae</taxon>
        <taxon>Geodia</taxon>
    </lineage>
</organism>
<feature type="transmembrane region" description="Helical" evidence="6">
    <location>
        <begin position="543"/>
        <end position="565"/>
    </location>
</feature>
<comment type="similarity">
    <text evidence="1">Belongs to the FtsK/SpoIIIE/SftA family.</text>
</comment>
<evidence type="ECO:0000256" key="2">
    <source>
        <dbReference type="ARBA" id="ARBA00022490"/>
    </source>
</evidence>
<feature type="transmembrane region" description="Helical" evidence="6">
    <location>
        <begin position="516"/>
        <end position="537"/>
    </location>
</feature>
<dbReference type="InterPro" id="IPR042173">
    <property type="entry name" value="RNase_J_2"/>
</dbReference>
<dbReference type="Pfam" id="PF22505">
    <property type="entry name" value="RNase_J_b_CASP"/>
    <property type="match status" value="1"/>
</dbReference>
<dbReference type="PROSITE" id="PS50901">
    <property type="entry name" value="FTSK"/>
    <property type="match status" value="1"/>
</dbReference>
<dbReference type="GO" id="GO:0003723">
    <property type="term" value="F:RNA binding"/>
    <property type="evidence" value="ECO:0007669"/>
    <property type="project" value="InterPro"/>
</dbReference>
<dbReference type="SUPFAM" id="SSF52540">
    <property type="entry name" value="P-loop containing nucleoside triphosphate hydrolases"/>
    <property type="match status" value="1"/>
</dbReference>
<proteinExistence type="inferred from homology"/>
<dbReference type="InterPro" id="IPR016195">
    <property type="entry name" value="Pol/histidinol_Pase-like"/>
</dbReference>
<keyword evidence="6" id="KW-0812">Transmembrane</keyword>
<keyword evidence="6" id="KW-0472">Membrane</keyword>
<dbReference type="PANTHER" id="PTHR43694">
    <property type="entry name" value="RIBONUCLEASE J"/>
    <property type="match status" value="1"/>
</dbReference>
<dbReference type="GO" id="GO:0008270">
    <property type="term" value="F:zinc ion binding"/>
    <property type="evidence" value="ECO:0007669"/>
    <property type="project" value="InterPro"/>
</dbReference>
<feature type="transmembrane region" description="Helical" evidence="6">
    <location>
        <begin position="577"/>
        <end position="597"/>
    </location>
</feature>
<evidence type="ECO:0000256" key="4">
    <source>
        <dbReference type="ARBA" id="ARBA00022801"/>
    </source>
</evidence>
<evidence type="ECO:0000313" key="9">
    <source>
        <dbReference type="Proteomes" id="UP001174909"/>
    </source>
</evidence>
<dbReference type="InterPro" id="IPR055132">
    <property type="entry name" value="RNase_J_b_CASP"/>
</dbReference>
<keyword evidence="4" id="KW-0378">Hydrolase</keyword>
<keyword evidence="9" id="KW-1185">Reference proteome</keyword>
<feature type="non-terminal residue" evidence="8">
    <location>
        <position position="1"/>
    </location>
</feature>
<dbReference type="Gene3D" id="3.40.50.10710">
    <property type="entry name" value="Metallo-hydrolase/oxidoreductase"/>
    <property type="match status" value="1"/>
</dbReference>
<dbReference type="GO" id="GO:0006396">
    <property type="term" value="P:RNA processing"/>
    <property type="evidence" value="ECO:0007669"/>
    <property type="project" value="InterPro"/>
</dbReference>
<keyword evidence="6" id="KW-1133">Transmembrane helix</keyword>
<dbReference type="InterPro" id="IPR011108">
    <property type="entry name" value="RMMBL"/>
</dbReference>
<dbReference type="GO" id="GO:0004534">
    <property type="term" value="F:5'-3' RNA exonuclease activity"/>
    <property type="evidence" value="ECO:0007669"/>
    <property type="project" value="InterPro"/>
</dbReference>
<evidence type="ECO:0000256" key="6">
    <source>
        <dbReference type="SAM" id="Phobius"/>
    </source>
</evidence>
<dbReference type="GO" id="GO:0003677">
    <property type="term" value="F:DNA binding"/>
    <property type="evidence" value="ECO:0007669"/>
    <property type="project" value="InterPro"/>
</dbReference>
<feature type="transmembrane region" description="Helical" evidence="6">
    <location>
        <begin position="617"/>
        <end position="642"/>
    </location>
</feature>
<dbReference type="Pfam" id="PF01580">
    <property type="entry name" value="FtsK_SpoIIIE"/>
    <property type="match status" value="1"/>
</dbReference>
<sequence>MSTQSTEKLRAIPLGGLGEIGKNMLALEYGDDIIIIDCGVQFPEEGMLGVDLIIPDVSYLIPTEVFAPRLAHGLISAKLKERRATREFTSTPIDPGIPYQFGQHFAARWFRVCHSIPDAMGIAVSTPLGTVIHTGDFKIDHTPVDGRTIDLTALAGYGAEGVLLLFSDSTYAEVPGYTPSEQVVGEALDRAIREAPGRVMVATFASLVSRVQQVVDAAERHGRKVSIVGRSMVETVNVASELGYLRLPAGILVPLNATRNLPPEQVVLMTTGSQGEPTSALVRIANEDHRDVSIREGDTVVISATPIPGNELPVSRTIDNLLRQGARVLYDRNATVHVHGHASQEELKLVLNLVKPRYFVPVHGEYRHLNAHAQLAWDLGVAQDGIFVLEDGDVLELGAEGASTADRIKAGPIFVDGVSRRDNKSQVLTQRRSLSRDGVVVVVVAVDRDSRLLSGEPLTVASGFMDEGETGALFKDLGSPALVAARSRPVRRRLMATTARTAPPTFADMFRASPWLFVDGLVVLSAAVISGAYLYFYESHREWLWQAMGYGWAPVGLWAASALLVLRYQPRIVVHHWRLWAATAAAAALCLAALSYVHPPRGLLENVSLAGRWGVVVGGPSLLPLGLAKMVGIVAFVPLVLYPRSIGPLYTHGLSHLWRWFQVAAGYAYLGVRKVTHGTGQQIGRLNERLVAGRQARVAARALDKGEQGNENGWKLPSLELLAPPEPLGATQEEFRDMAKHVEQALADHGVRVEVTDIKAGPRVVQFGLSPGWVPKRGSSNEDGSERSRVKVQSIITREKDLALALMTPYLRVEAPVPGAALVGLEVPVPSPTKVHLRAVLETAEFAKLMSKGGLPVAMGQDTGGDPIVLDLAALPHMLIAGSTGSGKSVQINSIIASFLLTKTPDQLRILMVDPKRVELTPYNGIPHLIQPVIVEPEEVTESLRGLSREMIRRYKQMEELGVRNIEVYNERSEDKMPFLVLIVDELADLMMVAGFEVEQNLVRLAQLGRAAGIHLLLATQRPSVNVVTGLLKANIPARCAFAVSGQVDSRVILDSVGAEKLMGKGDALVLHKESPRPERMQGALVYDEEVEALVNFWAEQEGPPIPPISLEPGEDEEGNDTMDVHQMEKARDLAARNPNLSTSVLERRLKVGEKARRGDPGDAGRGRLPRAELDCKAPQGAGAVVGNAALSRPQGSGGSCPAGFRNPDSRAIIVHPFCSSAVALLIDLHTHSYPMSDDSFLSADELIEGAKAAGLDGICLTDHDAFWPTERVAELSRRHEFLVLAG</sequence>
<evidence type="ECO:0000259" key="7">
    <source>
        <dbReference type="PROSITE" id="PS50901"/>
    </source>
</evidence>
<dbReference type="Pfam" id="PF17854">
    <property type="entry name" value="FtsK_alpha"/>
    <property type="match status" value="1"/>
</dbReference>
<gene>
    <name evidence="8" type="ORF">GBAR_LOCUS21096</name>
</gene>
<dbReference type="Gene3D" id="3.40.50.300">
    <property type="entry name" value="P-loop containing nucleotide triphosphate hydrolases"/>
    <property type="match status" value="1"/>
</dbReference>
<dbReference type="PANTHER" id="PTHR43694:SF1">
    <property type="entry name" value="RIBONUCLEASE J"/>
    <property type="match status" value="1"/>
</dbReference>
<accession>A0AA35SX18</accession>
<dbReference type="CDD" id="cd01127">
    <property type="entry name" value="TrwB_TraG_TraD_VirD4"/>
    <property type="match status" value="1"/>
</dbReference>
<dbReference type="Pfam" id="PF07521">
    <property type="entry name" value="RMMBL"/>
    <property type="match status" value="1"/>
</dbReference>
<dbReference type="InterPro" id="IPR027417">
    <property type="entry name" value="P-loop_NTPase"/>
</dbReference>
<dbReference type="InterPro" id="IPR041636">
    <property type="entry name" value="RNase_J_C"/>
</dbReference>
<dbReference type="InterPro" id="IPR030854">
    <property type="entry name" value="RNase_J_bac"/>
</dbReference>
<dbReference type="Proteomes" id="UP001174909">
    <property type="component" value="Unassembled WGS sequence"/>
</dbReference>
<dbReference type="GO" id="GO:0005524">
    <property type="term" value="F:ATP binding"/>
    <property type="evidence" value="ECO:0007669"/>
    <property type="project" value="InterPro"/>
</dbReference>
<dbReference type="SUPFAM" id="SSF89550">
    <property type="entry name" value="PHP domain-like"/>
    <property type="match status" value="1"/>
</dbReference>
<dbReference type="Gene3D" id="3.60.15.10">
    <property type="entry name" value="Ribonuclease Z/Hydroxyacylglutathione hydrolase-like"/>
    <property type="match status" value="2"/>
</dbReference>
<dbReference type="SMART" id="SM00382">
    <property type="entry name" value="AAA"/>
    <property type="match status" value="1"/>
</dbReference>
<reference evidence="8" key="1">
    <citation type="submission" date="2023-03" db="EMBL/GenBank/DDBJ databases">
        <authorList>
            <person name="Steffen K."/>
            <person name="Cardenas P."/>
        </authorList>
    </citation>
    <scope>NUCLEOTIDE SEQUENCE</scope>
</reference>
<evidence type="ECO:0000256" key="1">
    <source>
        <dbReference type="ARBA" id="ARBA00006474"/>
    </source>
</evidence>
<dbReference type="InterPro" id="IPR041027">
    <property type="entry name" value="FtsK_alpha"/>
</dbReference>
<dbReference type="NCBIfam" id="TIGR00649">
    <property type="entry name" value="MG423"/>
    <property type="match status" value="1"/>
</dbReference>
<dbReference type="InterPro" id="IPR036866">
    <property type="entry name" value="RibonucZ/Hydroxyglut_hydro"/>
</dbReference>
<keyword evidence="2" id="KW-0963">Cytoplasm</keyword>
<keyword evidence="5" id="KW-0862">Zinc</keyword>
<dbReference type="Gene3D" id="3.20.20.140">
    <property type="entry name" value="Metal-dependent hydrolases"/>
    <property type="match status" value="1"/>
</dbReference>
<feature type="domain" description="FtsK" evidence="7">
    <location>
        <begin position="865"/>
        <end position="1051"/>
    </location>
</feature>
<dbReference type="CDD" id="cd07714">
    <property type="entry name" value="RNaseJ_MBL-fold"/>
    <property type="match status" value="1"/>
</dbReference>
<evidence type="ECO:0000256" key="3">
    <source>
        <dbReference type="ARBA" id="ARBA00022723"/>
    </source>
</evidence>
<evidence type="ECO:0000313" key="8">
    <source>
        <dbReference type="EMBL" id="CAI8037700.1"/>
    </source>
</evidence>
<dbReference type="Pfam" id="PF17770">
    <property type="entry name" value="RNase_J_C"/>
    <property type="match status" value="1"/>
</dbReference>
<dbReference type="EMBL" id="CASHTH010002956">
    <property type="protein sequence ID" value="CAI8037700.1"/>
    <property type="molecule type" value="Genomic_DNA"/>
</dbReference>
<dbReference type="InterPro" id="IPR004613">
    <property type="entry name" value="RNase_J"/>
</dbReference>
<dbReference type="SUPFAM" id="SSF56281">
    <property type="entry name" value="Metallo-hydrolase/oxidoreductase"/>
    <property type="match status" value="1"/>
</dbReference>
<dbReference type="Gene3D" id="3.10.20.580">
    <property type="match status" value="1"/>
</dbReference>
<evidence type="ECO:0000256" key="5">
    <source>
        <dbReference type="ARBA" id="ARBA00022833"/>
    </source>
</evidence>
<dbReference type="GO" id="GO:0004521">
    <property type="term" value="F:RNA endonuclease activity"/>
    <property type="evidence" value="ECO:0007669"/>
    <property type="project" value="InterPro"/>
</dbReference>
<keyword evidence="3" id="KW-0479">Metal-binding</keyword>
<dbReference type="CDD" id="cd07432">
    <property type="entry name" value="PHP_HisPPase"/>
    <property type="match status" value="1"/>
</dbReference>
<comment type="caution">
    <text evidence="8">The sequence shown here is derived from an EMBL/GenBank/DDBJ whole genome shotgun (WGS) entry which is preliminary data.</text>
</comment>
<dbReference type="InterPro" id="IPR002543">
    <property type="entry name" value="FtsK_dom"/>
</dbReference>
<protein>
    <submittedName>
        <fullName evidence="8">Ribonuclease J1</fullName>
    </submittedName>
</protein>
<dbReference type="InterPro" id="IPR003593">
    <property type="entry name" value="AAA+_ATPase"/>
</dbReference>
<name>A0AA35SX18_GEOBA</name>
<dbReference type="HAMAP" id="MF_01491">
    <property type="entry name" value="RNase_J_bact"/>
    <property type="match status" value="1"/>
</dbReference>